<name>A0A0F9M4B4_9ZZZZ</name>
<comment type="caution">
    <text evidence="2">The sequence shown here is derived from an EMBL/GenBank/DDBJ whole genome shotgun (WGS) entry which is preliminary data.</text>
</comment>
<evidence type="ECO:0000313" key="2">
    <source>
        <dbReference type="EMBL" id="KKM94201.1"/>
    </source>
</evidence>
<dbReference type="EMBL" id="LAZR01024186">
    <property type="protein sequence ID" value="KKL76010.1"/>
    <property type="molecule type" value="Genomic_DNA"/>
</dbReference>
<evidence type="ECO:0000313" key="1">
    <source>
        <dbReference type="EMBL" id="KKL76010.1"/>
    </source>
</evidence>
<sequence>MNQVEIIYMLEILVEAFKDIQTEKTYSDEDLRSKAKSTLLRLMLEDEEK</sequence>
<reference evidence="2" key="1">
    <citation type="journal article" date="2015" name="Nature">
        <title>Complex archaea that bridge the gap between prokaryotes and eukaryotes.</title>
        <authorList>
            <person name="Spang A."/>
            <person name="Saw J.H."/>
            <person name="Jorgensen S.L."/>
            <person name="Zaremba-Niedzwiedzka K."/>
            <person name="Martijn J."/>
            <person name="Lind A.E."/>
            <person name="van Eijk R."/>
            <person name="Schleper C."/>
            <person name="Guy L."/>
            <person name="Ettema T.J."/>
        </authorList>
    </citation>
    <scope>NUCLEOTIDE SEQUENCE</scope>
</reference>
<organism evidence="2">
    <name type="scientific">marine sediment metagenome</name>
    <dbReference type="NCBI Taxonomy" id="412755"/>
    <lineage>
        <taxon>unclassified sequences</taxon>
        <taxon>metagenomes</taxon>
        <taxon>ecological metagenomes</taxon>
    </lineage>
</organism>
<protein>
    <submittedName>
        <fullName evidence="2">Uncharacterized protein</fullName>
    </submittedName>
</protein>
<dbReference type="EMBL" id="LAZR01006169">
    <property type="protein sequence ID" value="KKM94201.1"/>
    <property type="molecule type" value="Genomic_DNA"/>
</dbReference>
<gene>
    <name evidence="2" type="ORF">LCGC14_1200700</name>
    <name evidence="1" type="ORF">LCGC14_2049230</name>
</gene>
<dbReference type="AlphaFoldDB" id="A0A0F9M4B4"/>
<proteinExistence type="predicted"/>
<accession>A0A0F9M4B4</accession>